<sequence>MYVVDYASMRFFLLYASEALVFLAVAVFCARHLRQELWAGLGLAGGLVGGLAALLYAYGWARVEWADDLGVLEFISAHDSHALSDWARPVGLALVAAALVAAAAVRRDRG</sequence>
<evidence type="ECO:0000313" key="3">
    <source>
        <dbReference type="Proteomes" id="UP000523955"/>
    </source>
</evidence>
<protein>
    <submittedName>
        <fullName evidence="2">Uncharacterized protein</fullName>
    </submittedName>
</protein>
<organism evidence="2 3">
    <name type="scientific">Nocardioides luti</name>
    <dbReference type="NCBI Taxonomy" id="2761101"/>
    <lineage>
        <taxon>Bacteria</taxon>
        <taxon>Bacillati</taxon>
        <taxon>Actinomycetota</taxon>
        <taxon>Actinomycetes</taxon>
        <taxon>Propionibacteriales</taxon>
        <taxon>Nocardioidaceae</taxon>
        <taxon>Nocardioides</taxon>
    </lineage>
</organism>
<evidence type="ECO:0000313" key="2">
    <source>
        <dbReference type="EMBL" id="MBB6626239.1"/>
    </source>
</evidence>
<keyword evidence="1" id="KW-0472">Membrane</keyword>
<dbReference type="Proteomes" id="UP000523955">
    <property type="component" value="Unassembled WGS sequence"/>
</dbReference>
<feature type="transmembrane region" description="Helical" evidence="1">
    <location>
        <begin position="12"/>
        <end position="30"/>
    </location>
</feature>
<accession>A0A7X0RFT5</accession>
<keyword evidence="3" id="KW-1185">Reference proteome</keyword>
<name>A0A7X0RFT5_9ACTN</name>
<proteinExistence type="predicted"/>
<keyword evidence="1" id="KW-0812">Transmembrane</keyword>
<dbReference type="AlphaFoldDB" id="A0A7X0RFT5"/>
<comment type="caution">
    <text evidence="2">The sequence shown here is derived from an EMBL/GenBank/DDBJ whole genome shotgun (WGS) entry which is preliminary data.</text>
</comment>
<gene>
    <name evidence="2" type="ORF">H5V45_02785</name>
</gene>
<feature type="transmembrane region" description="Helical" evidence="1">
    <location>
        <begin position="37"/>
        <end position="58"/>
    </location>
</feature>
<dbReference type="RefSeq" id="WP_185251535.1">
    <property type="nucleotide sequence ID" value="NZ_JACKXE010000001.1"/>
</dbReference>
<evidence type="ECO:0000256" key="1">
    <source>
        <dbReference type="SAM" id="Phobius"/>
    </source>
</evidence>
<reference evidence="2 3" key="1">
    <citation type="submission" date="2020-08" db="EMBL/GenBank/DDBJ databases">
        <authorList>
            <person name="Seo M.-J."/>
        </authorList>
    </citation>
    <scope>NUCLEOTIDE SEQUENCE [LARGE SCALE GENOMIC DNA]</scope>
    <source>
        <strain evidence="2 3">KIGAM211</strain>
    </source>
</reference>
<dbReference type="EMBL" id="JACKXE010000001">
    <property type="protein sequence ID" value="MBB6626239.1"/>
    <property type="molecule type" value="Genomic_DNA"/>
</dbReference>
<feature type="transmembrane region" description="Helical" evidence="1">
    <location>
        <begin position="86"/>
        <end position="105"/>
    </location>
</feature>
<keyword evidence="1" id="KW-1133">Transmembrane helix</keyword>